<evidence type="ECO:0000313" key="2">
    <source>
        <dbReference type="EMBL" id="QHU20189.1"/>
    </source>
</evidence>
<feature type="region of interest" description="Disordered" evidence="1">
    <location>
        <begin position="172"/>
        <end position="196"/>
    </location>
</feature>
<protein>
    <recommendedName>
        <fullName evidence="3">C3H1-type domain-containing protein</fullName>
    </recommendedName>
</protein>
<sequence length="276" mass="32274">MSYKKNIENGEDNDWTSEEEFEDEGNRIDFYRRVCHGDDDYNEEELKEWANDRFKHKQGYKASAVYLPSLNSTANGLSATEEERVLLEEPMLNLPKGGWQIQQVHVAEESNELPSLMSSMLDLRPKKKLSGPRENAWKKMPNFFSDVGECTSSLPSAEFIPKKEETRNVILRNETEDDFKPAPSRSRERGERVEHRKPRLLPCSKRDDKPQFLKNTKMCKNGEQCGRRATCTFAHTLADFNPITCRFQERCNQKQTCTFKHDFETKEDYIKRLTNM</sequence>
<dbReference type="AlphaFoldDB" id="A0A6C0KRE7"/>
<feature type="compositionally biased region" description="Basic and acidic residues" evidence="1">
    <location>
        <begin position="185"/>
        <end position="194"/>
    </location>
</feature>
<name>A0A6C0KRE7_9ZZZZ</name>
<evidence type="ECO:0000256" key="1">
    <source>
        <dbReference type="SAM" id="MobiDB-lite"/>
    </source>
</evidence>
<accession>A0A6C0KRE7</accession>
<feature type="region of interest" description="Disordered" evidence="1">
    <location>
        <begin position="1"/>
        <end position="23"/>
    </location>
</feature>
<proteinExistence type="predicted"/>
<feature type="compositionally biased region" description="Acidic residues" evidence="1">
    <location>
        <begin position="9"/>
        <end position="23"/>
    </location>
</feature>
<dbReference type="EMBL" id="MN740963">
    <property type="protein sequence ID" value="QHU20189.1"/>
    <property type="molecule type" value="Genomic_DNA"/>
</dbReference>
<reference evidence="2" key="1">
    <citation type="journal article" date="2020" name="Nature">
        <title>Giant virus diversity and host interactions through global metagenomics.</title>
        <authorList>
            <person name="Schulz F."/>
            <person name="Roux S."/>
            <person name="Paez-Espino D."/>
            <person name="Jungbluth S."/>
            <person name="Walsh D.A."/>
            <person name="Denef V.J."/>
            <person name="McMahon K.D."/>
            <person name="Konstantinidis K.T."/>
            <person name="Eloe-Fadrosh E.A."/>
            <person name="Kyrpides N.C."/>
            <person name="Woyke T."/>
        </authorList>
    </citation>
    <scope>NUCLEOTIDE SEQUENCE</scope>
    <source>
        <strain evidence="2">GVMAG-S-3300013014-136</strain>
    </source>
</reference>
<evidence type="ECO:0008006" key="3">
    <source>
        <dbReference type="Google" id="ProtNLM"/>
    </source>
</evidence>
<organism evidence="2">
    <name type="scientific">viral metagenome</name>
    <dbReference type="NCBI Taxonomy" id="1070528"/>
    <lineage>
        <taxon>unclassified sequences</taxon>
        <taxon>metagenomes</taxon>
        <taxon>organismal metagenomes</taxon>
    </lineage>
</organism>